<evidence type="ECO:0000313" key="1">
    <source>
        <dbReference type="EMBL" id="AKV06112.1"/>
    </source>
</evidence>
<dbReference type="Proteomes" id="UP000017175">
    <property type="component" value="Chromosome"/>
</dbReference>
<dbReference type="OrthoDB" id="6817146at2"/>
<dbReference type="InterPro" id="IPR027417">
    <property type="entry name" value="P-loop_NTPase"/>
</dbReference>
<dbReference type="EMBL" id="CP010945">
    <property type="protein sequence ID" value="AKV06112.1"/>
    <property type="molecule type" value="Genomic_DNA"/>
</dbReference>
<dbReference type="AlphaFoldDB" id="A0A0K1QKB8"/>
<dbReference type="Gene3D" id="3.40.50.300">
    <property type="entry name" value="P-loop containing nucleotide triphosphate hydrolases"/>
    <property type="match status" value="1"/>
</dbReference>
<proteinExistence type="predicted"/>
<name>A0A0K1QKB8_PSEFL</name>
<gene>
    <name evidence="1" type="ORF">B723_06760</name>
</gene>
<reference evidence="1 2" key="1">
    <citation type="journal article" date="2012" name="J. Bacteriol.">
        <title>Draft genome sequence of the cyanide-utilizing bacterium Pseudomonas fluorescens strain NCIMB 11764.</title>
        <authorList>
            <person name="Vilo C.A."/>
            <person name="Benedik M.J."/>
            <person name="Kunz D.A."/>
            <person name="Dong Q."/>
        </authorList>
    </citation>
    <scope>NUCLEOTIDE SEQUENCE [LARGE SCALE GENOMIC DNA]</scope>
    <source>
        <strain evidence="1 2">NCIMB 11764</strain>
    </source>
</reference>
<evidence type="ECO:0008006" key="3">
    <source>
        <dbReference type="Google" id="ProtNLM"/>
    </source>
</evidence>
<accession>A0A0K1QKB8</accession>
<protein>
    <recommendedName>
        <fullName evidence="3">CobQ/CobB/MinD/ParA nucleotide binding domain-containing protein</fullName>
    </recommendedName>
</protein>
<dbReference type="SUPFAM" id="SSF52540">
    <property type="entry name" value="P-loop containing nucleoside triphosphate hydrolases"/>
    <property type="match status" value="1"/>
</dbReference>
<dbReference type="eggNOG" id="COG1192">
    <property type="taxonomic scope" value="Bacteria"/>
</dbReference>
<organism evidence="1 2">
    <name type="scientific">Pseudomonas fluorescens NCIMB 11764</name>
    <dbReference type="NCBI Taxonomy" id="1221522"/>
    <lineage>
        <taxon>Bacteria</taxon>
        <taxon>Pseudomonadati</taxon>
        <taxon>Pseudomonadota</taxon>
        <taxon>Gammaproteobacteria</taxon>
        <taxon>Pseudomonadales</taxon>
        <taxon>Pseudomonadaceae</taxon>
        <taxon>Pseudomonas</taxon>
    </lineage>
</organism>
<sequence>MIRILCTSTKGGVGKSTIAQQVATTYLLDREGTGTLIELDDQNVDSRWMNSSKIESRQIIVDGDAGFAVLDLFEEFAGKSFVLDIGNQTAEAALAAMGRNGLLGRFDLILVPVKDVGQDVENAKRTINKIREDEPSAKIVLVLNGLSRKTQDPNDRRIRALYGDVFDLGEDLDVPVLIMPGVEGYGLSRNFGKTLPEIADGADDLIAQLREKSLTLDRKGNGKEARRCMVLVEVVAIAKEASTWIKQLHGKFDELRGADQEAA</sequence>
<dbReference type="RefSeq" id="WP_017335992.1">
    <property type="nucleotide sequence ID" value="NZ_CP010945.1"/>
</dbReference>
<evidence type="ECO:0000313" key="2">
    <source>
        <dbReference type="Proteomes" id="UP000017175"/>
    </source>
</evidence>